<proteinExistence type="predicted"/>
<evidence type="ECO:0000313" key="3">
    <source>
        <dbReference type="EMBL" id="ROH84460.1"/>
    </source>
</evidence>
<dbReference type="PIRSF" id="PIRSF012335">
    <property type="entry name" value="UCP012335"/>
    <property type="match status" value="1"/>
</dbReference>
<evidence type="ECO:0000313" key="4">
    <source>
        <dbReference type="Proteomes" id="UP000275137"/>
    </source>
</evidence>
<dbReference type="InterPro" id="IPR022548">
    <property type="entry name" value="DUF2846"/>
</dbReference>
<dbReference type="EMBL" id="RJVP01000007">
    <property type="protein sequence ID" value="ROH84460.1"/>
    <property type="molecule type" value="Genomic_DNA"/>
</dbReference>
<evidence type="ECO:0000256" key="1">
    <source>
        <dbReference type="SAM" id="SignalP"/>
    </source>
</evidence>
<name>A0A3N0UVA3_9PROT</name>
<accession>A0A3N0UVA3</accession>
<feature type="chain" id="PRO_5018027662" evidence="1">
    <location>
        <begin position="27"/>
        <end position="157"/>
    </location>
</feature>
<dbReference type="Proteomes" id="UP000275137">
    <property type="component" value="Unassembled WGS sequence"/>
</dbReference>
<organism evidence="3 4">
    <name type="scientific">Pseudomethylobacillus aquaticus</name>
    <dbReference type="NCBI Taxonomy" id="2676064"/>
    <lineage>
        <taxon>Bacteria</taxon>
        <taxon>Pseudomonadati</taxon>
        <taxon>Pseudomonadota</taxon>
        <taxon>Betaproteobacteria</taxon>
        <taxon>Nitrosomonadales</taxon>
        <taxon>Methylophilaceae</taxon>
        <taxon>Pseudomethylobacillus</taxon>
    </lineage>
</organism>
<dbReference type="RefSeq" id="WP_123238052.1">
    <property type="nucleotide sequence ID" value="NZ_RJVP01000007.1"/>
</dbReference>
<dbReference type="AlphaFoldDB" id="A0A3N0UVA3"/>
<dbReference type="InterPro" id="IPR016596">
    <property type="entry name" value="UCP012335"/>
</dbReference>
<dbReference type="Pfam" id="PF11008">
    <property type="entry name" value="DUF2846"/>
    <property type="match status" value="1"/>
</dbReference>
<comment type="caution">
    <text evidence="3">The sequence shown here is derived from an EMBL/GenBank/DDBJ whole genome shotgun (WGS) entry which is preliminary data.</text>
</comment>
<evidence type="ECO:0000259" key="2">
    <source>
        <dbReference type="Pfam" id="PF11008"/>
    </source>
</evidence>
<gene>
    <name evidence="3" type="ORF">ED236_11065</name>
</gene>
<protein>
    <submittedName>
        <fullName evidence="3">DUF2846 domain-containing protein</fullName>
    </submittedName>
</protein>
<sequence length="157" mass="16824">MFKKILSCIAVVASLYLSGCASVPMASGDLDKTRKEFSAPTEGKAGLYIYRNSSFGAALKKTITIDGTVIGESAPNTYFYKELDPGTHEIATESEFSDNKVAIEAQQGMHYFVQQYIKLGAFVGGAGLKQVSEEEGKKGVLECKLAQETPVLGTPAK</sequence>
<keyword evidence="1" id="KW-0732">Signal</keyword>
<feature type="signal peptide" evidence="1">
    <location>
        <begin position="1"/>
        <end position="26"/>
    </location>
</feature>
<keyword evidence="4" id="KW-1185">Reference proteome</keyword>
<reference evidence="3 4" key="1">
    <citation type="submission" date="2018-10" db="EMBL/GenBank/DDBJ databases">
        <authorList>
            <person name="Chen W.-M."/>
        </authorList>
    </citation>
    <scope>NUCLEOTIDE SEQUENCE [LARGE SCALE GENOMIC DNA]</scope>
    <source>
        <strain evidence="3 4">H-5</strain>
    </source>
</reference>
<feature type="domain" description="DUF2846" evidence="2">
    <location>
        <begin position="42"/>
        <end position="126"/>
    </location>
</feature>